<feature type="region of interest" description="Disordered" evidence="1">
    <location>
        <begin position="1"/>
        <end position="27"/>
    </location>
</feature>
<feature type="region of interest" description="Disordered" evidence="1">
    <location>
        <begin position="57"/>
        <end position="82"/>
    </location>
</feature>
<reference evidence="2 3" key="1">
    <citation type="journal article" date="2017" name="Nature">
        <title>The Apostasia genome and the evolution of orchids.</title>
        <authorList>
            <person name="Zhang G.Q."/>
            <person name="Liu K.W."/>
            <person name="Li Z."/>
            <person name="Lohaus R."/>
            <person name="Hsiao Y.Y."/>
            <person name="Niu S.C."/>
            <person name="Wang J.Y."/>
            <person name="Lin Y.C."/>
            <person name="Xu Q."/>
            <person name="Chen L.J."/>
            <person name="Yoshida K."/>
            <person name="Fujiwara S."/>
            <person name="Wang Z.W."/>
            <person name="Zhang Y.Q."/>
            <person name="Mitsuda N."/>
            <person name="Wang M."/>
            <person name="Liu G.H."/>
            <person name="Pecoraro L."/>
            <person name="Huang H.X."/>
            <person name="Xiao X.J."/>
            <person name="Lin M."/>
            <person name="Wu X.Y."/>
            <person name="Wu W.L."/>
            <person name="Chen Y.Y."/>
            <person name="Chang S.B."/>
            <person name="Sakamoto S."/>
            <person name="Ohme-Takagi M."/>
            <person name="Yagi M."/>
            <person name="Zeng S.J."/>
            <person name="Shen C.Y."/>
            <person name="Yeh C.M."/>
            <person name="Luo Y.B."/>
            <person name="Tsai W.C."/>
            <person name="Van de Peer Y."/>
            <person name="Liu Z.J."/>
        </authorList>
    </citation>
    <scope>NUCLEOTIDE SEQUENCE [LARGE SCALE GENOMIC DNA]</scope>
    <source>
        <strain evidence="3">cv. Shenzhen</strain>
        <tissue evidence="2">Stem</tissue>
    </source>
</reference>
<sequence>MLACQRHRWPTHRLHRPNTPPLTSTAPVESARIQLRILTLHELANIAVGLVRRASTSRGRHRHCRSHLPPSRHAPLSSKGTTESERVQLLLLLPNQPSRRATPPLLSLAAAVTNHVGCCCHVEFGSMRLRP</sequence>
<proteinExistence type="predicted"/>
<evidence type="ECO:0000313" key="3">
    <source>
        <dbReference type="Proteomes" id="UP000236161"/>
    </source>
</evidence>
<protein>
    <submittedName>
        <fullName evidence="2">Uncharacterized protein</fullName>
    </submittedName>
</protein>
<dbReference type="EMBL" id="KZ452313">
    <property type="protein sequence ID" value="PKA48512.1"/>
    <property type="molecule type" value="Genomic_DNA"/>
</dbReference>
<keyword evidence="3" id="KW-1185">Reference proteome</keyword>
<name>A0A2H9ZZ12_9ASPA</name>
<organism evidence="2 3">
    <name type="scientific">Apostasia shenzhenica</name>
    <dbReference type="NCBI Taxonomy" id="1088818"/>
    <lineage>
        <taxon>Eukaryota</taxon>
        <taxon>Viridiplantae</taxon>
        <taxon>Streptophyta</taxon>
        <taxon>Embryophyta</taxon>
        <taxon>Tracheophyta</taxon>
        <taxon>Spermatophyta</taxon>
        <taxon>Magnoliopsida</taxon>
        <taxon>Liliopsida</taxon>
        <taxon>Asparagales</taxon>
        <taxon>Orchidaceae</taxon>
        <taxon>Apostasioideae</taxon>
        <taxon>Apostasia</taxon>
    </lineage>
</organism>
<evidence type="ECO:0000313" key="2">
    <source>
        <dbReference type="EMBL" id="PKA48512.1"/>
    </source>
</evidence>
<accession>A0A2H9ZZ12</accession>
<dbReference type="AlphaFoldDB" id="A0A2H9ZZ12"/>
<feature type="compositionally biased region" description="Basic residues" evidence="1">
    <location>
        <begin position="1"/>
        <end position="16"/>
    </location>
</feature>
<gene>
    <name evidence="2" type="ORF">AXF42_Ash017411</name>
</gene>
<evidence type="ECO:0000256" key="1">
    <source>
        <dbReference type="SAM" id="MobiDB-lite"/>
    </source>
</evidence>
<dbReference type="Proteomes" id="UP000236161">
    <property type="component" value="Unassembled WGS sequence"/>
</dbReference>